<protein>
    <submittedName>
        <fullName evidence="1">Protein FAR1-RELATED SEQUENCE 4-like</fullName>
    </submittedName>
</protein>
<dbReference type="EMBL" id="SSTD01000141">
    <property type="protein sequence ID" value="TYK30842.1"/>
    <property type="molecule type" value="Genomic_DNA"/>
</dbReference>
<accession>A0A5A7SWK0</accession>
<dbReference type="EMBL" id="SSTE01019907">
    <property type="protein sequence ID" value="KAA0035704.1"/>
    <property type="molecule type" value="Genomic_DNA"/>
</dbReference>
<comment type="caution">
    <text evidence="1">The sequence shown here is derived from an EMBL/GenBank/DDBJ whole genome shotgun (WGS) entry which is preliminary data.</text>
</comment>
<evidence type="ECO:0000313" key="3">
    <source>
        <dbReference type="Proteomes" id="UP000321393"/>
    </source>
</evidence>
<dbReference type="AlphaFoldDB" id="A0A5A7SWK0"/>
<evidence type="ECO:0000313" key="4">
    <source>
        <dbReference type="Proteomes" id="UP000321947"/>
    </source>
</evidence>
<evidence type="ECO:0000313" key="2">
    <source>
        <dbReference type="EMBL" id="TYK30842.1"/>
    </source>
</evidence>
<sequence>MTQLNRMHLIPRLFDKLVESNLGTCTALEMDDSGHFKFCFMAFGASIEGWKHCRPIISIDGTFLKFRQSWSTFVIRHSINLEQKMSQSNERPLCNVVFNLSTGQGPYLNRFESRSTPIAIASEVMYRAGISRA</sequence>
<name>A0A5A7SWK0_CUCMM</name>
<gene>
    <name evidence="2" type="ORF">E5676_scaffold455G00370</name>
    <name evidence="1" type="ORF">E6C27_scaffold285G004100</name>
</gene>
<proteinExistence type="predicted"/>
<evidence type="ECO:0000313" key="1">
    <source>
        <dbReference type="EMBL" id="KAA0035704.1"/>
    </source>
</evidence>
<dbReference type="Proteomes" id="UP000321393">
    <property type="component" value="Unassembled WGS sequence"/>
</dbReference>
<reference evidence="3 4" key="1">
    <citation type="submission" date="2019-08" db="EMBL/GenBank/DDBJ databases">
        <title>Draft genome sequences of two oriental melons (Cucumis melo L. var makuwa).</title>
        <authorList>
            <person name="Kwon S.-Y."/>
        </authorList>
    </citation>
    <scope>NUCLEOTIDE SEQUENCE [LARGE SCALE GENOMIC DNA]</scope>
    <source>
        <strain evidence="4">cv. Chang Bougi</strain>
        <strain evidence="3">cv. SW 3</strain>
        <tissue evidence="1">Leaf</tissue>
    </source>
</reference>
<dbReference type="Proteomes" id="UP000321947">
    <property type="component" value="Unassembled WGS sequence"/>
</dbReference>
<organism evidence="1 3">
    <name type="scientific">Cucumis melo var. makuwa</name>
    <name type="common">Oriental melon</name>
    <dbReference type="NCBI Taxonomy" id="1194695"/>
    <lineage>
        <taxon>Eukaryota</taxon>
        <taxon>Viridiplantae</taxon>
        <taxon>Streptophyta</taxon>
        <taxon>Embryophyta</taxon>
        <taxon>Tracheophyta</taxon>
        <taxon>Spermatophyta</taxon>
        <taxon>Magnoliopsida</taxon>
        <taxon>eudicotyledons</taxon>
        <taxon>Gunneridae</taxon>
        <taxon>Pentapetalae</taxon>
        <taxon>rosids</taxon>
        <taxon>fabids</taxon>
        <taxon>Cucurbitales</taxon>
        <taxon>Cucurbitaceae</taxon>
        <taxon>Benincaseae</taxon>
        <taxon>Cucumis</taxon>
    </lineage>
</organism>